<feature type="signal peptide" evidence="14">
    <location>
        <begin position="1"/>
        <end position="22"/>
    </location>
</feature>
<evidence type="ECO:0000256" key="8">
    <source>
        <dbReference type="ARBA" id="ARBA00023065"/>
    </source>
</evidence>
<dbReference type="SUPFAM" id="SSF56935">
    <property type="entry name" value="Porins"/>
    <property type="match status" value="1"/>
</dbReference>
<dbReference type="EMBL" id="SNWD01000006">
    <property type="protein sequence ID" value="TDN82259.1"/>
    <property type="molecule type" value="Genomic_DNA"/>
</dbReference>
<dbReference type="InterPro" id="IPR037066">
    <property type="entry name" value="Plug_dom_sf"/>
</dbReference>
<dbReference type="InterPro" id="IPR012910">
    <property type="entry name" value="Plug_dom"/>
</dbReference>
<keyword evidence="10 12" id="KW-0472">Membrane</keyword>
<keyword evidence="9 13" id="KW-0798">TonB box</keyword>
<evidence type="ECO:0000256" key="7">
    <source>
        <dbReference type="ARBA" id="ARBA00023004"/>
    </source>
</evidence>
<feature type="domain" description="TonB-dependent receptor plug" evidence="16">
    <location>
        <begin position="52"/>
        <end position="151"/>
    </location>
</feature>
<organism evidence="17 18">
    <name type="scientific">Stakelama pacifica</name>
    <dbReference type="NCBI Taxonomy" id="517720"/>
    <lineage>
        <taxon>Bacteria</taxon>
        <taxon>Pseudomonadati</taxon>
        <taxon>Pseudomonadota</taxon>
        <taxon>Alphaproteobacteria</taxon>
        <taxon>Sphingomonadales</taxon>
        <taxon>Sphingomonadaceae</taxon>
        <taxon>Stakelama</taxon>
    </lineage>
</organism>
<keyword evidence="7" id="KW-0408">Iron</keyword>
<keyword evidence="4" id="KW-0410">Iron transport</keyword>
<dbReference type="InterPro" id="IPR036942">
    <property type="entry name" value="Beta-barrel_TonB_sf"/>
</dbReference>
<comment type="caution">
    <text evidence="17">The sequence shown here is derived from an EMBL/GenBank/DDBJ whole genome shotgun (WGS) entry which is preliminary data.</text>
</comment>
<keyword evidence="3 12" id="KW-1134">Transmembrane beta strand</keyword>
<dbReference type="Gene3D" id="2.40.170.20">
    <property type="entry name" value="TonB-dependent receptor, beta-barrel domain"/>
    <property type="match status" value="1"/>
</dbReference>
<dbReference type="PANTHER" id="PTHR32552">
    <property type="entry name" value="FERRICHROME IRON RECEPTOR-RELATED"/>
    <property type="match status" value="1"/>
</dbReference>
<dbReference type="PANTHER" id="PTHR32552:SF89">
    <property type="entry name" value="CATECHOLATE SIDEROPHORE RECEPTOR FIU"/>
    <property type="match status" value="1"/>
</dbReference>
<evidence type="ECO:0000256" key="1">
    <source>
        <dbReference type="ARBA" id="ARBA00004571"/>
    </source>
</evidence>
<dbReference type="Pfam" id="PF07715">
    <property type="entry name" value="Plug"/>
    <property type="match status" value="1"/>
</dbReference>
<evidence type="ECO:0000256" key="2">
    <source>
        <dbReference type="ARBA" id="ARBA00022448"/>
    </source>
</evidence>
<evidence type="ECO:0000313" key="17">
    <source>
        <dbReference type="EMBL" id="TDN82259.1"/>
    </source>
</evidence>
<dbReference type="InterPro" id="IPR000531">
    <property type="entry name" value="Beta-barrel_TonB"/>
</dbReference>
<keyword evidence="17" id="KW-0675">Receptor</keyword>
<name>A0A4R6FL50_9SPHN</name>
<evidence type="ECO:0000313" key="18">
    <source>
        <dbReference type="Proteomes" id="UP000295493"/>
    </source>
</evidence>
<evidence type="ECO:0000259" key="16">
    <source>
        <dbReference type="Pfam" id="PF07715"/>
    </source>
</evidence>
<dbReference type="PROSITE" id="PS52016">
    <property type="entry name" value="TONB_DEPENDENT_REC_3"/>
    <property type="match status" value="1"/>
</dbReference>
<feature type="domain" description="TonB-dependent receptor-like beta-barrel" evidence="15">
    <location>
        <begin position="258"/>
        <end position="798"/>
    </location>
</feature>
<dbReference type="AlphaFoldDB" id="A0A4R6FL50"/>
<dbReference type="OrthoDB" id="593427at2"/>
<keyword evidence="8" id="KW-0406">Ion transport</keyword>
<keyword evidence="18" id="KW-1185">Reference proteome</keyword>
<keyword evidence="2 12" id="KW-0813">Transport</keyword>
<sequence>MRNMLYAGVAIAALAIPGAAFAQSTGSIEFDDSDIVVQGQAERGIAGIEIPDTPKAKVVVTSELLRRQTPGQSVNEVLNQVPGVSFTNNDPFGSLGGSFSIRGFNSDRISQTLDGIPLNDSGNYALYTNQNIDIELVDNINVNLGSTDVDSPTPAAVGGTININTIEPSDTLSAMAVASYGDIIADGKGKSRPYNRVFGLIQTGDITGHGTKAWFSASRVKQDSTFSNYGGVDKQQYNAKIYQRIGSNGDFVSLAGHWNQNRNNFNGSPFSYKNYPISREERFYDINYPCTINTSASATVVDTPNSCGSEFERRFNPSNTGNIRLNSKFNFTDKLVFSFDGAYTYTKANGGGTSVGYESEYQTADGEQLVGYIGGKPYFGIDMNGDGTLGVDANGDGVISPSESDQIRVLTPSQTVTNRWIAIANLAYEINDTNRVRLSYSFDRARHRQTGEAGLLRPDGSPYDVFPINDGLKDVNGNLLEKRDRKSFATLHQVSGEYSGTFLEDRLNVLAGLRVPFFSRDLDNYCFTTNTSGYVDCIPSAAGQAAYAAANPYVVDADGSVTGAALPQSRHYNYSKVLPSIGFTYHFTPALSIAAGYTKNISVPGTDPLYNSLYLPDTDANKPKPETSDSFDGSVRFKSGTISTSLTGWYSSYNNRLVSAYKVECDCSVETNLGKVEKYGVDGSFSWQPIPQISFYAFGSYIVSDIKQDVLAGSDGSVIATAGNYERGVPKYMFGGRVQGQLGPVEIGVQAKRTGPRYFDDTNTFRFDPYTVVDAEIRYSLKDAGLENSRLQLNVTNLFDENYIGSFSGGLTLSSASSFVNIGPPRAIVGSLVVGF</sequence>
<dbReference type="GO" id="GO:0015344">
    <property type="term" value="F:siderophore uptake transmembrane transporter activity"/>
    <property type="evidence" value="ECO:0007669"/>
    <property type="project" value="TreeGrafter"/>
</dbReference>
<dbReference type="RefSeq" id="WP_133495642.1">
    <property type="nucleotide sequence ID" value="NZ_BMLU01000006.1"/>
</dbReference>
<evidence type="ECO:0000256" key="13">
    <source>
        <dbReference type="RuleBase" id="RU003357"/>
    </source>
</evidence>
<evidence type="ECO:0000256" key="10">
    <source>
        <dbReference type="ARBA" id="ARBA00023136"/>
    </source>
</evidence>
<evidence type="ECO:0000256" key="11">
    <source>
        <dbReference type="ARBA" id="ARBA00023237"/>
    </source>
</evidence>
<dbReference type="GO" id="GO:0009279">
    <property type="term" value="C:cell outer membrane"/>
    <property type="evidence" value="ECO:0007669"/>
    <property type="project" value="UniProtKB-SubCell"/>
</dbReference>
<evidence type="ECO:0000256" key="6">
    <source>
        <dbReference type="ARBA" id="ARBA00022729"/>
    </source>
</evidence>
<evidence type="ECO:0000256" key="9">
    <source>
        <dbReference type="ARBA" id="ARBA00023077"/>
    </source>
</evidence>
<keyword evidence="6 14" id="KW-0732">Signal</keyword>
<gene>
    <name evidence="17" type="ORF">EV664_10665</name>
</gene>
<keyword evidence="11 12" id="KW-0998">Cell outer membrane</keyword>
<dbReference type="Gene3D" id="2.170.130.10">
    <property type="entry name" value="TonB-dependent receptor, plug domain"/>
    <property type="match status" value="1"/>
</dbReference>
<feature type="chain" id="PRO_5020755336" evidence="14">
    <location>
        <begin position="23"/>
        <end position="836"/>
    </location>
</feature>
<reference evidence="17 18" key="1">
    <citation type="submission" date="2019-03" db="EMBL/GenBank/DDBJ databases">
        <title>Genomic Encyclopedia of Type Strains, Phase IV (KMG-IV): sequencing the most valuable type-strain genomes for metagenomic binning, comparative biology and taxonomic classification.</title>
        <authorList>
            <person name="Goeker M."/>
        </authorList>
    </citation>
    <scope>NUCLEOTIDE SEQUENCE [LARGE SCALE GENOMIC DNA]</scope>
    <source>
        <strain evidence="17 18">DSM 25059</strain>
    </source>
</reference>
<evidence type="ECO:0000256" key="14">
    <source>
        <dbReference type="SAM" id="SignalP"/>
    </source>
</evidence>
<comment type="subcellular location">
    <subcellularLocation>
        <location evidence="1 12">Cell outer membrane</location>
        <topology evidence="1 12">Multi-pass membrane protein</topology>
    </subcellularLocation>
</comment>
<evidence type="ECO:0000256" key="3">
    <source>
        <dbReference type="ARBA" id="ARBA00022452"/>
    </source>
</evidence>
<evidence type="ECO:0000256" key="4">
    <source>
        <dbReference type="ARBA" id="ARBA00022496"/>
    </source>
</evidence>
<protein>
    <submittedName>
        <fullName evidence="17">Iron complex outermembrane receptor protein</fullName>
    </submittedName>
</protein>
<dbReference type="InterPro" id="IPR039426">
    <property type="entry name" value="TonB-dep_rcpt-like"/>
</dbReference>
<proteinExistence type="inferred from homology"/>
<accession>A0A4R6FL50</accession>
<evidence type="ECO:0000256" key="5">
    <source>
        <dbReference type="ARBA" id="ARBA00022692"/>
    </source>
</evidence>
<comment type="similarity">
    <text evidence="12 13">Belongs to the TonB-dependent receptor family.</text>
</comment>
<evidence type="ECO:0000256" key="12">
    <source>
        <dbReference type="PROSITE-ProRule" id="PRU01360"/>
    </source>
</evidence>
<keyword evidence="5 12" id="KW-0812">Transmembrane</keyword>
<evidence type="ECO:0000259" key="15">
    <source>
        <dbReference type="Pfam" id="PF00593"/>
    </source>
</evidence>
<dbReference type="Proteomes" id="UP000295493">
    <property type="component" value="Unassembled WGS sequence"/>
</dbReference>
<dbReference type="Pfam" id="PF00593">
    <property type="entry name" value="TonB_dep_Rec_b-barrel"/>
    <property type="match status" value="1"/>
</dbReference>